<feature type="signal peptide" evidence="2">
    <location>
        <begin position="1"/>
        <end position="25"/>
    </location>
</feature>
<comment type="caution">
    <text evidence="3">The sequence shown here is derived from an EMBL/GenBank/DDBJ whole genome shotgun (WGS) entry which is preliminary data.</text>
</comment>
<dbReference type="OrthoDB" id="4464925at2"/>
<evidence type="ECO:0000313" key="3">
    <source>
        <dbReference type="EMBL" id="TDC14537.1"/>
    </source>
</evidence>
<proteinExistence type="predicted"/>
<evidence type="ECO:0000313" key="4">
    <source>
        <dbReference type="Proteomes" id="UP000295075"/>
    </source>
</evidence>
<keyword evidence="2" id="KW-0732">Signal</keyword>
<feature type="compositionally biased region" description="Low complexity" evidence="1">
    <location>
        <begin position="160"/>
        <end position="172"/>
    </location>
</feature>
<name>A0A4R4P1U4_9ACTN</name>
<evidence type="ECO:0000256" key="1">
    <source>
        <dbReference type="SAM" id="MobiDB-lite"/>
    </source>
</evidence>
<accession>A0A4R4P1U4</accession>
<feature type="region of interest" description="Disordered" evidence="1">
    <location>
        <begin position="233"/>
        <end position="261"/>
    </location>
</feature>
<feature type="region of interest" description="Disordered" evidence="1">
    <location>
        <begin position="158"/>
        <end position="185"/>
    </location>
</feature>
<keyword evidence="4" id="KW-1185">Reference proteome</keyword>
<dbReference type="RefSeq" id="WP_132415641.1">
    <property type="nucleotide sequence ID" value="NZ_SMKA01000395.1"/>
</dbReference>
<gene>
    <name evidence="3" type="ORF">E1261_42495</name>
</gene>
<evidence type="ECO:0000256" key="2">
    <source>
        <dbReference type="SAM" id="SignalP"/>
    </source>
</evidence>
<evidence type="ECO:0008006" key="5">
    <source>
        <dbReference type="Google" id="ProtNLM"/>
    </source>
</evidence>
<feature type="chain" id="PRO_5038993995" description="Lipoprotein" evidence="2">
    <location>
        <begin position="26"/>
        <end position="261"/>
    </location>
</feature>
<dbReference type="EMBL" id="SMKA01000395">
    <property type="protein sequence ID" value="TDC14537.1"/>
    <property type="molecule type" value="Genomic_DNA"/>
</dbReference>
<organism evidence="3 4">
    <name type="scientific">Kribbella albertanoniae</name>
    <dbReference type="NCBI Taxonomy" id="1266829"/>
    <lineage>
        <taxon>Bacteria</taxon>
        <taxon>Bacillati</taxon>
        <taxon>Actinomycetota</taxon>
        <taxon>Actinomycetes</taxon>
        <taxon>Propionibacteriales</taxon>
        <taxon>Kribbellaceae</taxon>
        <taxon>Kribbella</taxon>
    </lineage>
</organism>
<dbReference type="AlphaFoldDB" id="A0A4R4P1U4"/>
<dbReference type="Proteomes" id="UP000295075">
    <property type="component" value="Unassembled WGS sequence"/>
</dbReference>
<sequence length="261" mass="27984">MHLTKLQAVSRVVVAVAAVGSVLNACSLFGGDKPDDAAPVGYPRSWIWEAAKGISLQAGEAKAVRAWVESQTLYQDSRVSYPGFAAATSAELLDGMVAANSSSQGGGTDRYLVRSLVVQNQELRVSLCSDRWDEFGFRADGSFIDAGTELAVRELVMRKPATTSTPPSEATTRSLTGGQPTTPVPVGRLPYSQWLKGPTTNVFDGWVAASWGVSVKPPPDCIAWFKRNHPQLDYPTGYGRDNRPNQPKSPPPPTLPGSPGW</sequence>
<protein>
    <recommendedName>
        <fullName evidence="5">Lipoprotein</fullName>
    </recommendedName>
</protein>
<feature type="compositionally biased region" description="Pro residues" evidence="1">
    <location>
        <begin position="247"/>
        <end position="261"/>
    </location>
</feature>
<reference evidence="3 4" key="1">
    <citation type="submission" date="2019-03" db="EMBL/GenBank/DDBJ databases">
        <title>Draft genome sequences of novel Actinobacteria.</title>
        <authorList>
            <person name="Sahin N."/>
            <person name="Ay H."/>
            <person name="Saygin H."/>
        </authorList>
    </citation>
    <scope>NUCLEOTIDE SEQUENCE [LARGE SCALE GENOMIC DNA]</scope>
    <source>
        <strain evidence="3 4">JCM 30547</strain>
    </source>
</reference>